<organism evidence="3 4">
    <name type="scientific">Blattamonas nauphoetae</name>
    <dbReference type="NCBI Taxonomy" id="2049346"/>
    <lineage>
        <taxon>Eukaryota</taxon>
        <taxon>Metamonada</taxon>
        <taxon>Preaxostyla</taxon>
        <taxon>Oxymonadida</taxon>
        <taxon>Blattamonas</taxon>
    </lineage>
</organism>
<name>A0ABQ9YFN3_9EUKA</name>
<accession>A0ABQ9YFN3</accession>
<feature type="compositionally biased region" description="Basic and acidic residues" evidence="1">
    <location>
        <begin position="1121"/>
        <end position="1136"/>
    </location>
</feature>
<feature type="region of interest" description="Disordered" evidence="1">
    <location>
        <begin position="426"/>
        <end position="474"/>
    </location>
</feature>
<feature type="compositionally biased region" description="Basic and acidic residues" evidence="1">
    <location>
        <begin position="59"/>
        <end position="72"/>
    </location>
</feature>
<dbReference type="Pfam" id="PF24656">
    <property type="entry name" value="CEPT76_peptidase"/>
    <property type="match status" value="1"/>
</dbReference>
<dbReference type="EMBL" id="JARBJD010000010">
    <property type="protein sequence ID" value="KAK2962572.1"/>
    <property type="molecule type" value="Genomic_DNA"/>
</dbReference>
<dbReference type="InterPro" id="IPR052434">
    <property type="entry name" value="Tectonic-like_complex_comp"/>
</dbReference>
<evidence type="ECO:0000259" key="2">
    <source>
        <dbReference type="Pfam" id="PF24656"/>
    </source>
</evidence>
<reference evidence="3 4" key="1">
    <citation type="journal article" date="2022" name="bioRxiv">
        <title>Genomics of Preaxostyla Flagellates Illuminates Evolutionary Transitions and the Path Towards Mitochondrial Loss.</title>
        <authorList>
            <person name="Novak L.V.F."/>
            <person name="Treitli S.C."/>
            <person name="Pyrih J."/>
            <person name="Halakuc P."/>
            <person name="Pipaliya S.V."/>
            <person name="Vacek V."/>
            <person name="Brzon O."/>
            <person name="Soukal P."/>
            <person name="Eme L."/>
            <person name="Dacks J.B."/>
            <person name="Karnkowska A."/>
            <person name="Elias M."/>
            <person name="Hampl V."/>
        </authorList>
    </citation>
    <scope>NUCLEOTIDE SEQUENCE [LARGE SCALE GENOMIC DNA]</scope>
    <source>
        <strain evidence="3">NAU3</strain>
        <tissue evidence="3">Gut</tissue>
    </source>
</reference>
<feature type="compositionally biased region" description="Acidic residues" evidence="1">
    <location>
        <begin position="440"/>
        <end position="469"/>
    </location>
</feature>
<feature type="region of interest" description="Disordered" evidence="1">
    <location>
        <begin position="1807"/>
        <end position="1845"/>
    </location>
</feature>
<feature type="compositionally biased region" description="Polar residues" evidence="1">
    <location>
        <begin position="216"/>
        <end position="225"/>
    </location>
</feature>
<feature type="compositionally biased region" description="Basic and acidic residues" evidence="1">
    <location>
        <begin position="938"/>
        <end position="958"/>
    </location>
</feature>
<evidence type="ECO:0000313" key="4">
    <source>
        <dbReference type="Proteomes" id="UP001281761"/>
    </source>
</evidence>
<gene>
    <name evidence="3" type="ORF">BLNAU_2404</name>
</gene>
<feature type="region of interest" description="Disordered" evidence="1">
    <location>
        <begin position="1121"/>
        <end position="1143"/>
    </location>
</feature>
<proteinExistence type="predicted"/>
<dbReference type="Proteomes" id="UP001281761">
    <property type="component" value="Unassembled WGS sequence"/>
</dbReference>
<comment type="caution">
    <text evidence="3">The sequence shown here is derived from an EMBL/GenBank/DDBJ whole genome shotgun (WGS) entry which is preliminary data.</text>
</comment>
<dbReference type="InterPro" id="IPR056290">
    <property type="entry name" value="CEPT76/DRC7_peptidase-like_dom"/>
</dbReference>
<keyword evidence="4" id="KW-1185">Reference proteome</keyword>
<feature type="region of interest" description="Disordered" evidence="1">
    <location>
        <begin position="936"/>
        <end position="992"/>
    </location>
</feature>
<feature type="region of interest" description="Disordered" evidence="1">
    <location>
        <begin position="216"/>
        <end position="236"/>
    </location>
</feature>
<feature type="region of interest" description="Disordered" evidence="1">
    <location>
        <begin position="1"/>
        <end position="87"/>
    </location>
</feature>
<sequence length="1940" mass="221922">MIPSRRRSNEEVDEVDDDDAIEEIDDNEDSEEPDNSKDSEDIDDDLHESGRTHQQTSQRDQEASRSGSKTDDEQNQQQQQVQLLTTGDIARTGAESSEERNQLITISSAPLQAPFRSGESYHLREDGLLAGTVSGSFTRKNLNRMEQRMILVDPNGTSLFDSSGHIKTIPIQLQQTSLTVDIFSDLKNGGVSELIKEPIVPQYKTVRTRLKTVLPPSTTTKQRAPQKQAETHAEEVHNDIPDSYNLLVDIGEVMFTESLRGTYEHVLANRLISVFEIYLKEKRLNLMEFLRKRVQRLRKEFANIFGSAPRDPNVPQYSELAGLSTESRQQLKVLISDCHATRVQMLNQEVKEYNILQQIREIWESILKTRYHQGFGATQLEVTLEEEGSERVKEEDRRIEAEIDEEVEERKWASWEELQTNREAHGMKVAQRKKNKKEVSEDEDEEEVVEGDDDEDDESENDEPDEFDKDEVRASIEDNRKGLAIRAPGEPLITPVISFMSETEMMGKVEAMLRRGEEPTAEDYAMEDEVEEEIEDDGMEYQQMPQIGHDSIHAKVMNETHKYAKTVQTASAFKIRLLVNGHVVFKSPPKQMKQGASHLYIPFDEHAFVNVLRRPNSISVELIRCSTTADPGTKTGGGLETVIAVSNPVMPGENAHITTAPVLSFLEFTSKKPYKPTWISSSVHSQLVDRGTKNPELNVQRDHLTAPLMEQDYYAPRSERGWVKCILAWESGHQPPASAMPNKLRDTTAVDQTSGDEHDDDLDETGDVKETKKKQPTMQDPNLITVRQSPASALFGIHPEVLQDNFYPILDGLLSGTRSKEVIPFSSTVQHPLVNQTVPLYQLGNELRARKMHVLDVFPDLMQPDNYTPDNIPFTNPLLENYVRIQVKKQERMSEVCVLSGEYRDLEQEHSTDHKKLSSIDSLVENTKYLKAFWSQKNQERQEREEREREEQLEQQRENEEDDEIFENEDQAEKRPPQLRPVTPLPKEEENRVISSSLVYPSSLPDYQRPTVVDPNDPRLQRPTQFTFFPSMDRYLNEPQLQQTSVLFPTMEQIETIKVNPVFNFVKAQPLPQSHLSLQPVVPPSTAAPAIAAMPTKYVTTSVLTASAGQKESLLERLDRERMEKEKLEGKDGKTDSKKKKSRVTFLPREEEFRNVRAADRRQKVLDAFKNAAQKSIQTERSVRQRMKLNTDYNSIVKEWELSFGRNILSFISLDFLSKRRRIIPKNEIEIVHKERNVEVPNLRLCVHIVDGANIPVRVRINDESRHEDEGRAVRSRLNFISQVTDNIARGKQDSNVVVEVKFKGRTRVTSPAKAPFPTWNSKMYFDFGMFGDRLEAENEEQENEDYLAESATNKRAPWLRKAQGRPTTPTKPGGIVIREAQMAKGPAEEVRPYTNQDIAEMDDLVQIRLFSVEKYSSTQNAVKPDVVSVRIDKLLIGELVFSISALFMNQGILSGSYRVDVPPSLASFRTIPVQMSGPSVPYETVNPDGSVNIPPTINIHVSFLPFVSPLSQYPELDDPTLPKNDTNENPVTLDMLETKRVAYLDKRERAYRNLQMKGMTLEGNDSLITRFMRKQNPPKFMTDPNEIFHYVSLFPFSQDQDVFGDRSDGDASEHAFLLNNYFLTLGLESFTVFGVSIPDGRTIWVVTLERDEKKKVKRVKLWNASSHQSFLGKDPSCPLRRVGMAASPTNIYLNMHNDEYPWLMDWDIPNSSKWSSVWNEKADHVQMELKDSVQKEYLEYQSTPQRYVIELKNDITACVLRELEIEMNVKGRELRVNRAFRDVLHQVLRRLEGSRMQHYWTAKITKAGDSPQQTARTGRTQDDDEVSENDSQNQIVDSEIGDLEEDHEDEMTLEDCRDFLQAEHDEMIRPITDSYTMNGITLNFPYVSLIDVAKRIKNCQLTAVTASTTEFAFDVFIAPYPNYVTSVWVYVASLAPLPI</sequence>
<evidence type="ECO:0000256" key="1">
    <source>
        <dbReference type="SAM" id="MobiDB-lite"/>
    </source>
</evidence>
<feature type="compositionally biased region" description="Acidic residues" evidence="1">
    <location>
        <begin position="11"/>
        <end position="33"/>
    </location>
</feature>
<dbReference type="PANTHER" id="PTHR20837">
    <property type="entry name" value="CENTROSOMAL PROTEIN-RELATED"/>
    <property type="match status" value="1"/>
</dbReference>
<feature type="domain" description="CEP76/DRC7 peptidase-like" evidence="2">
    <location>
        <begin position="1604"/>
        <end position="1717"/>
    </location>
</feature>
<protein>
    <submittedName>
        <fullName evidence="3">Coiled-coil and C2 domain-containing protein 2A</fullName>
    </submittedName>
</protein>
<feature type="region of interest" description="Disordered" evidence="1">
    <location>
        <begin position="734"/>
        <end position="778"/>
    </location>
</feature>
<dbReference type="PANTHER" id="PTHR20837:SF0">
    <property type="entry name" value="COILED-COIL AND C2 DOMAIN-CONTAINING PROTEIN 2A"/>
    <property type="match status" value="1"/>
</dbReference>
<evidence type="ECO:0000313" key="3">
    <source>
        <dbReference type="EMBL" id="KAK2962572.1"/>
    </source>
</evidence>
<feature type="compositionally biased region" description="Acidic residues" evidence="1">
    <location>
        <begin position="959"/>
        <end position="970"/>
    </location>
</feature>